<dbReference type="PANTHER" id="PTHR43283">
    <property type="entry name" value="BETA-LACTAMASE-RELATED"/>
    <property type="match status" value="1"/>
</dbReference>
<dbReference type="Proteomes" id="UP001501094">
    <property type="component" value="Unassembled WGS sequence"/>
</dbReference>
<evidence type="ECO:0000256" key="1">
    <source>
        <dbReference type="SAM" id="MobiDB-lite"/>
    </source>
</evidence>
<evidence type="ECO:0000259" key="2">
    <source>
        <dbReference type="Pfam" id="PF00144"/>
    </source>
</evidence>
<feature type="domain" description="Beta-lactamase-related" evidence="2">
    <location>
        <begin position="40"/>
        <end position="303"/>
    </location>
</feature>
<dbReference type="Pfam" id="PF00144">
    <property type="entry name" value="Beta-lactamase"/>
    <property type="match status" value="1"/>
</dbReference>
<protein>
    <recommendedName>
        <fullName evidence="2">Beta-lactamase-related domain-containing protein</fullName>
    </recommendedName>
</protein>
<keyword evidence="4" id="KW-1185">Reference proteome</keyword>
<proteinExistence type="predicted"/>
<dbReference type="SUPFAM" id="SSF56601">
    <property type="entry name" value="beta-lactamase/transpeptidase-like"/>
    <property type="match status" value="1"/>
</dbReference>
<dbReference type="Gene3D" id="3.40.710.10">
    <property type="entry name" value="DD-peptidase/beta-lactamase superfamily"/>
    <property type="match status" value="1"/>
</dbReference>
<feature type="region of interest" description="Disordered" evidence="1">
    <location>
        <begin position="357"/>
        <end position="394"/>
    </location>
</feature>
<dbReference type="EMBL" id="BAAANL010000003">
    <property type="protein sequence ID" value="GAA1859072.1"/>
    <property type="molecule type" value="Genomic_DNA"/>
</dbReference>
<comment type="caution">
    <text evidence="3">The sequence shown here is derived from an EMBL/GenBank/DDBJ whole genome shotgun (WGS) entry which is preliminary data.</text>
</comment>
<dbReference type="PANTHER" id="PTHR43283:SF7">
    <property type="entry name" value="BETA-LACTAMASE-RELATED DOMAIN-CONTAINING PROTEIN"/>
    <property type="match status" value="1"/>
</dbReference>
<organism evidence="3 4">
    <name type="scientific">Myceligenerans crystallogenes</name>
    <dbReference type="NCBI Taxonomy" id="316335"/>
    <lineage>
        <taxon>Bacteria</taxon>
        <taxon>Bacillati</taxon>
        <taxon>Actinomycetota</taxon>
        <taxon>Actinomycetes</taxon>
        <taxon>Micrococcales</taxon>
        <taxon>Promicromonosporaceae</taxon>
        <taxon>Myceligenerans</taxon>
    </lineage>
</organism>
<name>A0ABN2NAZ1_9MICO</name>
<feature type="compositionally biased region" description="Low complexity" evidence="1">
    <location>
        <begin position="357"/>
        <end position="374"/>
    </location>
</feature>
<gene>
    <name evidence="3" type="ORF">GCM10009751_15630</name>
</gene>
<dbReference type="InterPro" id="IPR050789">
    <property type="entry name" value="Diverse_Enzym_Activities"/>
</dbReference>
<sequence>MHVVTTTRPLPRSTPEAEGLDPAAVLRLVRNLDGLDAAHSFMLLRHGKVVAEGWWSPYDAATPQLLFSVSKSFTSLAVGLAIEDGLLSLDDRVLDHLAAEAPAAPSDNLRAMTVRDLLTMSTGNETSTIEAIVPTNLGRPDGDWIRQILAMPVPEKPGSQFRYNTGATYLAGVIVQRLIGRRLLDYLGERVLDPLGFEGATWEQDPDGLDVGGYGLSLRTEDIAKLGQLCLQRGSWNGEQLVPAGWIDAATSRQIATTHDWLEWQQGYGYQFWRSRFGAYRADGAFGQYAIVWPEHEVVLAITAGVRNLQSVQDAVWDGLLPALDPAAAKETGLPHDGARPSSAVLPPDDGVTWDLRLPLPQPLGGPDGTPDGPAGPGDAAGAGMPDTPMLGRTYRMTPNAGDLEELELSAGDDGRLALRFVRRGAEHGFALGVGEWVRQTADLGDGPAEVACAAAWAEPDLLVAHLVSVATPFTTTLTLRFDGDEVTAWMDLNVSFGETHVLDAKGTAI</sequence>
<dbReference type="InterPro" id="IPR001466">
    <property type="entry name" value="Beta-lactam-related"/>
</dbReference>
<reference evidence="3 4" key="1">
    <citation type="journal article" date="2019" name="Int. J. Syst. Evol. Microbiol.">
        <title>The Global Catalogue of Microorganisms (GCM) 10K type strain sequencing project: providing services to taxonomists for standard genome sequencing and annotation.</title>
        <authorList>
            <consortium name="The Broad Institute Genomics Platform"/>
            <consortium name="The Broad Institute Genome Sequencing Center for Infectious Disease"/>
            <person name="Wu L."/>
            <person name="Ma J."/>
        </authorList>
    </citation>
    <scope>NUCLEOTIDE SEQUENCE [LARGE SCALE GENOMIC DNA]</scope>
    <source>
        <strain evidence="3 4">JCM 14326</strain>
    </source>
</reference>
<evidence type="ECO:0000313" key="4">
    <source>
        <dbReference type="Proteomes" id="UP001501094"/>
    </source>
</evidence>
<accession>A0ABN2NAZ1</accession>
<dbReference type="InterPro" id="IPR012338">
    <property type="entry name" value="Beta-lactam/transpept-like"/>
</dbReference>
<evidence type="ECO:0000313" key="3">
    <source>
        <dbReference type="EMBL" id="GAA1859072.1"/>
    </source>
</evidence>